<feature type="signal peptide" evidence="1">
    <location>
        <begin position="1"/>
        <end position="25"/>
    </location>
</feature>
<evidence type="ECO:0000256" key="1">
    <source>
        <dbReference type="SAM" id="SignalP"/>
    </source>
</evidence>
<feature type="chain" id="PRO_5019538306" description="Outer membrane protein beta-barrel domain-containing protein" evidence="1">
    <location>
        <begin position="26"/>
        <end position="173"/>
    </location>
</feature>
<evidence type="ECO:0000313" key="2">
    <source>
        <dbReference type="EMBL" id="RKD19052.1"/>
    </source>
</evidence>
<keyword evidence="1" id="KW-0732">Signal</keyword>
<dbReference type="RefSeq" id="WP_120180699.1">
    <property type="nucleotide sequence ID" value="NZ_MBTA01000003.1"/>
</dbReference>
<gene>
    <name evidence="2" type="ORF">BCY91_14345</name>
</gene>
<dbReference type="Proteomes" id="UP000283433">
    <property type="component" value="Unassembled WGS sequence"/>
</dbReference>
<protein>
    <recommendedName>
        <fullName evidence="4">Outer membrane protein beta-barrel domain-containing protein</fullName>
    </recommendedName>
</protein>
<proteinExistence type="predicted"/>
<evidence type="ECO:0008006" key="4">
    <source>
        <dbReference type="Google" id="ProtNLM"/>
    </source>
</evidence>
<name>A0A419S9Z6_9SPHI</name>
<dbReference type="EMBL" id="MBTA01000003">
    <property type="protein sequence ID" value="RKD19052.1"/>
    <property type="molecule type" value="Genomic_DNA"/>
</dbReference>
<dbReference type="AlphaFoldDB" id="A0A419S9Z6"/>
<reference evidence="2 3" key="1">
    <citation type="submission" date="2016-07" db="EMBL/GenBank/DDBJ databases">
        <title>Genome of Pelobium manganitolerans.</title>
        <authorList>
            <person name="Wu S."/>
            <person name="Wang G."/>
        </authorList>
    </citation>
    <scope>NUCLEOTIDE SEQUENCE [LARGE SCALE GENOMIC DNA]</scope>
    <source>
        <strain evidence="2 3">YS-25</strain>
    </source>
</reference>
<sequence length="173" mass="18518">MKKNILKGVMAAAALTFISFSGAFAQTNDVDHPTRLSVGVGIGVPTKSYMGDVVLAPDLRVQHDLSNRTSLTLTTGYYGFVGGPDGNSQSDLIPLKAGAKFFFGNTFYVQPEVGAAFGTRDGAGTAFAWAPSLGYANNKWDLALRYEGFEYKNDVSNGMVAVRLAYAFKRPGK</sequence>
<comment type="caution">
    <text evidence="2">The sequence shown here is derived from an EMBL/GenBank/DDBJ whole genome shotgun (WGS) entry which is preliminary data.</text>
</comment>
<accession>A0A419S9Z6</accession>
<organism evidence="2 3">
    <name type="scientific">Pelobium manganitolerans</name>
    <dbReference type="NCBI Taxonomy" id="1842495"/>
    <lineage>
        <taxon>Bacteria</taxon>
        <taxon>Pseudomonadati</taxon>
        <taxon>Bacteroidota</taxon>
        <taxon>Sphingobacteriia</taxon>
        <taxon>Sphingobacteriales</taxon>
        <taxon>Sphingobacteriaceae</taxon>
        <taxon>Pelobium</taxon>
    </lineage>
</organism>
<evidence type="ECO:0000313" key="3">
    <source>
        <dbReference type="Proteomes" id="UP000283433"/>
    </source>
</evidence>
<keyword evidence="3" id="KW-1185">Reference proteome</keyword>
<dbReference type="OrthoDB" id="791021at2"/>